<gene>
    <name evidence="1" type="ORF">UFOPK1591_00522</name>
</gene>
<dbReference type="SUPFAM" id="SSF141694">
    <property type="entry name" value="AF2212/PG0164-like"/>
    <property type="match status" value="1"/>
</dbReference>
<organism evidence="1">
    <name type="scientific">freshwater metagenome</name>
    <dbReference type="NCBI Taxonomy" id="449393"/>
    <lineage>
        <taxon>unclassified sequences</taxon>
        <taxon>metagenomes</taxon>
        <taxon>ecological metagenomes</taxon>
    </lineage>
</organism>
<dbReference type="EMBL" id="CAEZTD010000027">
    <property type="protein sequence ID" value="CAB4557980.1"/>
    <property type="molecule type" value="Genomic_DNA"/>
</dbReference>
<proteinExistence type="predicted"/>
<accession>A0A6J6D2D8</accession>
<reference evidence="1" key="1">
    <citation type="submission" date="2020-05" db="EMBL/GenBank/DDBJ databases">
        <authorList>
            <person name="Chiriac C."/>
            <person name="Salcher M."/>
            <person name="Ghai R."/>
            <person name="Kavagutti S V."/>
        </authorList>
    </citation>
    <scope>NUCLEOTIDE SEQUENCE</scope>
</reference>
<sequence length="146" mass="16300">MTVSFTTEILREGNHASIEIPDSVLLELRANKRAPLLVSINGHTYRRTAVGVGGACRVVFPQRDRELAGVSEGEVTVHVQLETSRRDVELLPELLDALTHASLLEAFEASSYSRRREWANLVVEAKRPETRVRRIQNVIDSVKAVS</sequence>
<dbReference type="Pfam" id="PF13376">
    <property type="entry name" value="OmdA"/>
    <property type="match status" value="1"/>
</dbReference>
<evidence type="ECO:0000313" key="1">
    <source>
        <dbReference type="EMBL" id="CAB4557980.1"/>
    </source>
</evidence>
<name>A0A6J6D2D8_9ZZZZ</name>
<protein>
    <submittedName>
        <fullName evidence="1">Unannotated protein</fullName>
    </submittedName>
</protein>
<dbReference type="AlphaFoldDB" id="A0A6J6D2D8"/>